<keyword evidence="1" id="KW-0255">Endonuclease</keyword>
<dbReference type="SUPFAM" id="SSF54060">
    <property type="entry name" value="His-Me finger endonucleases"/>
    <property type="match status" value="1"/>
</dbReference>
<gene>
    <name evidence="1" type="ORF">DFQ05_0145</name>
</gene>
<accession>A0A4R1KV86</accession>
<evidence type="ECO:0000313" key="2">
    <source>
        <dbReference type="Proteomes" id="UP000295714"/>
    </source>
</evidence>
<evidence type="ECO:0000313" key="1">
    <source>
        <dbReference type="EMBL" id="TCK68637.1"/>
    </source>
</evidence>
<comment type="caution">
    <text evidence="1">The sequence shown here is derived from an EMBL/GenBank/DDBJ whole genome shotgun (WGS) entry which is preliminary data.</text>
</comment>
<dbReference type="RefSeq" id="WP_132702562.1">
    <property type="nucleotide sequence ID" value="NZ_SMGI01000001.1"/>
</dbReference>
<dbReference type="AlphaFoldDB" id="A0A4R1KV86"/>
<protein>
    <submittedName>
        <fullName evidence="1">HNH endonuclease</fullName>
    </submittedName>
</protein>
<keyword evidence="2" id="KW-1185">Reference proteome</keyword>
<reference evidence="1 2" key="1">
    <citation type="journal article" date="2015" name="Stand. Genomic Sci.">
        <title>Genomic Encyclopedia of Bacterial and Archaeal Type Strains, Phase III: the genomes of soil and plant-associated and newly described type strains.</title>
        <authorList>
            <person name="Whitman W.B."/>
            <person name="Woyke T."/>
            <person name="Klenk H.P."/>
            <person name="Zhou Y."/>
            <person name="Lilburn T.G."/>
            <person name="Beck B.J."/>
            <person name="De Vos P."/>
            <person name="Vandamme P."/>
            <person name="Eisen J.A."/>
            <person name="Garrity G."/>
            <person name="Hugenholtz P."/>
            <person name="Kyrpides N.C."/>
        </authorList>
    </citation>
    <scope>NUCLEOTIDE SEQUENCE [LARGE SCALE GENOMIC DNA]</scope>
    <source>
        <strain evidence="1 2">CECT 8445</strain>
    </source>
</reference>
<organism evidence="1 2">
    <name type="scientific">Winogradskyella wandonensis</name>
    <dbReference type="NCBI Taxonomy" id="1442586"/>
    <lineage>
        <taxon>Bacteria</taxon>
        <taxon>Pseudomonadati</taxon>
        <taxon>Bacteroidota</taxon>
        <taxon>Flavobacteriia</taxon>
        <taxon>Flavobacteriales</taxon>
        <taxon>Flavobacteriaceae</taxon>
        <taxon>Winogradskyella</taxon>
    </lineage>
</organism>
<dbReference type="OrthoDB" id="6631788at2"/>
<dbReference type="EMBL" id="SMGI01000001">
    <property type="protein sequence ID" value="TCK68637.1"/>
    <property type="molecule type" value="Genomic_DNA"/>
</dbReference>
<dbReference type="Proteomes" id="UP000295714">
    <property type="component" value="Unassembled WGS sequence"/>
</dbReference>
<dbReference type="GO" id="GO:0004519">
    <property type="term" value="F:endonuclease activity"/>
    <property type="evidence" value="ECO:0007669"/>
    <property type="project" value="UniProtKB-KW"/>
</dbReference>
<dbReference type="Gene3D" id="3.90.75.20">
    <property type="match status" value="1"/>
</dbReference>
<keyword evidence="1" id="KW-0540">Nuclease</keyword>
<dbReference type="InterPro" id="IPR044925">
    <property type="entry name" value="His-Me_finger_sf"/>
</dbReference>
<sequence>MTFEGITDYRGEIWKTIQFPEEDNILTTENICISNYGRLVRMVDGKPRLFNAYNLNGYPHIKIKTNEIKIYRGYKKRKMKGYYLHKLVAQNFLEQGVDKIFVIHKDYNKQNNEVKNLKWATKREKELHQWSNPDFLEAKRNAKRTYAKLSENNVRLIKKMINDPNRKTRLKIIAKRFGVSTMQLHRIKTGENWADIPSL</sequence>
<keyword evidence="1" id="KW-0378">Hydrolase</keyword>
<proteinExistence type="predicted"/>
<name>A0A4R1KV86_9FLAO</name>